<accession>A0ACB8RDG7</accession>
<reference evidence="1" key="1">
    <citation type="submission" date="2021-02" db="EMBL/GenBank/DDBJ databases">
        <authorList>
            <consortium name="DOE Joint Genome Institute"/>
            <person name="Ahrendt S."/>
            <person name="Looney B.P."/>
            <person name="Miyauchi S."/>
            <person name="Morin E."/>
            <person name="Drula E."/>
            <person name="Courty P.E."/>
            <person name="Chicoki N."/>
            <person name="Fauchery L."/>
            <person name="Kohler A."/>
            <person name="Kuo A."/>
            <person name="Labutti K."/>
            <person name="Pangilinan J."/>
            <person name="Lipzen A."/>
            <person name="Riley R."/>
            <person name="Andreopoulos W."/>
            <person name="He G."/>
            <person name="Johnson J."/>
            <person name="Barry K.W."/>
            <person name="Grigoriev I.V."/>
            <person name="Nagy L."/>
            <person name="Hibbett D."/>
            <person name="Henrissat B."/>
            <person name="Matheny P.B."/>
            <person name="Labbe J."/>
            <person name="Martin F."/>
        </authorList>
    </citation>
    <scope>NUCLEOTIDE SEQUENCE</scope>
    <source>
        <strain evidence="1">FP105234-sp</strain>
    </source>
</reference>
<sequence>MATIALDIQAIVVDWVYRLSQHEWEVDYDTLLACALVCRAWRPIAQRLLFRRIPRDPREPTDVRRPPSLLLLLHILRAHPHLAVHARSIRLTLDSEARIDPDPDSDPVDVALLKACPQVARIIITEFDDSLTPTLEARLRAIPVYPESLALSGKHEMINRVLQIWPNVRTLDIGQPFTLYNDDPPLIRIPGAVQSLSFPANSPSEWISETADDLPALRSLDLMHPLWSDGDWCRRLCASGLLKRLRTLVLIGRLPPSEILEQLEQLESLVFDELPDQGISLPRTLQHVGYHCGSQPWNAPPKEATILVAALRALDGLQLVTVTRSDLPAEIQSTLMEACREMDVEFVTFETMEHFPRPVYVDWI</sequence>
<organism evidence="1 2">
    <name type="scientific">Auriscalpium vulgare</name>
    <dbReference type="NCBI Taxonomy" id="40419"/>
    <lineage>
        <taxon>Eukaryota</taxon>
        <taxon>Fungi</taxon>
        <taxon>Dikarya</taxon>
        <taxon>Basidiomycota</taxon>
        <taxon>Agaricomycotina</taxon>
        <taxon>Agaricomycetes</taxon>
        <taxon>Russulales</taxon>
        <taxon>Auriscalpiaceae</taxon>
        <taxon>Auriscalpium</taxon>
    </lineage>
</organism>
<dbReference type="Proteomes" id="UP000814033">
    <property type="component" value="Unassembled WGS sequence"/>
</dbReference>
<evidence type="ECO:0000313" key="1">
    <source>
        <dbReference type="EMBL" id="KAI0042118.1"/>
    </source>
</evidence>
<keyword evidence="2" id="KW-1185">Reference proteome</keyword>
<comment type="caution">
    <text evidence="1">The sequence shown here is derived from an EMBL/GenBank/DDBJ whole genome shotgun (WGS) entry which is preliminary data.</text>
</comment>
<proteinExistence type="predicted"/>
<gene>
    <name evidence="1" type="ORF">FA95DRAFT_1610460</name>
</gene>
<reference evidence="1" key="2">
    <citation type="journal article" date="2022" name="New Phytol.">
        <title>Evolutionary transition to the ectomycorrhizal habit in the genomes of a hyperdiverse lineage of mushroom-forming fungi.</title>
        <authorList>
            <person name="Looney B."/>
            <person name="Miyauchi S."/>
            <person name="Morin E."/>
            <person name="Drula E."/>
            <person name="Courty P.E."/>
            <person name="Kohler A."/>
            <person name="Kuo A."/>
            <person name="LaButti K."/>
            <person name="Pangilinan J."/>
            <person name="Lipzen A."/>
            <person name="Riley R."/>
            <person name="Andreopoulos W."/>
            <person name="He G."/>
            <person name="Johnson J."/>
            <person name="Nolan M."/>
            <person name="Tritt A."/>
            <person name="Barry K.W."/>
            <person name="Grigoriev I.V."/>
            <person name="Nagy L.G."/>
            <person name="Hibbett D."/>
            <person name="Henrissat B."/>
            <person name="Matheny P.B."/>
            <person name="Labbe J."/>
            <person name="Martin F.M."/>
        </authorList>
    </citation>
    <scope>NUCLEOTIDE SEQUENCE</scope>
    <source>
        <strain evidence="1">FP105234-sp</strain>
    </source>
</reference>
<protein>
    <submittedName>
        <fullName evidence="1">Uncharacterized protein</fullName>
    </submittedName>
</protein>
<name>A0ACB8RDG7_9AGAM</name>
<dbReference type="EMBL" id="MU276083">
    <property type="protein sequence ID" value="KAI0042118.1"/>
    <property type="molecule type" value="Genomic_DNA"/>
</dbReference>
<evidence type="ECO:0000313" key="2">
    <source>
        <dbReference type="Proteomes" id="UP000814033"/>
    </source>
</evidence>